<evidence type="ECO:0000259" key="5">
    <source>
        <dbReference type="SMART" id="SM00382"/>
    </source>
</evidence>
<feature type="compositionally biased region" description="Acidic residues" evidence="4">
    <location>
        <begin position="459"/>
        <end position="481"/>
    </location>
</feature>
<dbReference type="InterPro" id="IPR027417">
    <property type="entry name" value="P-loop_NTPase"/>
</dbReference>
<dbReference type="HOGENOM" id="CLU_034277_0_0_11"/>
<dbReference type="InterPro" id="IPR050221">
    <property type="entry name" value="26S_Proteasome_ATPase"/>
</dbReference>
<dbReference type="Gene3D" id="1.10.8.60">
    <property type="match status" value="1"/>
</dbReference>
<comment type="caution">
    <text evidence="6">The sequence shown here is derived from an EMBL/GenBank/DDBJ whole genome shotgun (WGS) entry which is preliminary data.</text>
</comment>
<dbReference type="PANTHER" id="PTHR23073">
    <property type="entry name" value="26S PROTEASOME REGULATORY SUBUNIT"/>
    <property type="match status" value="1"/>
</dbReference>
<comment type="similarity">
    <text evidence="1">Belongs to the AAA ATPase family.</text>
</comment>
<dbReference type="CDD" id="cd19481">
    <property type="entry name" value="RecA-like_protease"/>
    <property type="match status" value="1"/>
</dbReference>
<dbReference type="SMART" id="SM00382">
    <property type="entry name" value="AAA"/>
    <property type="match status" value="1"/>
</dbReference>
<dbReference type="Gene3D" id="3.40.50.300">
    <property type="entry name" value="P-loop containing nucleotide triphosphate hydrolases"/>
    <property type="match status" value="1"/>
</dbReference>
<keyword evidence="7" id="KW-1185">Reference proteome</keyword>
<evidence type="ECO:0000313" key="6">
    <source>
        <dbReference type="EMBL" id="EYT49139.1"/>
    </source>
</evidence>
<reference evidence="6 7" key="1">
    <citation type="journal article" date="2013" name="Genome Announc.">
        <title>Draft genome sequence of an Actinobacterium, Brachybacterium muris strain UCD-AY4.</title>
        <authorList>
            <person name="Lo J.R."/>
            <person name="Lang J.M."/>
            <person name="Darling A.E."/>
            <person name="Eisen J.A."/>
            <person name="Coil D.A."/>
        </authorList>
    </citation>
    <scope>NUCLEOTIDE SEQUENCE [LARGE SCALE GENOMIC DNA]</scope>
    <source>
        <strain evidence="6 7">UCD-AY4</strain>
    </source>
</reference>
<protein>
    <submittedName>
        <fullName evidence="6">ATPase AAA</fullName>
    </submittedName>
</protein>
<dbReference type="InterPro" id="IPR003593">
    <property type="entry name" value="AAA+_ATPase"/>
</dbReference>
<keyword evidence="2" id="KW-0547">Nucleotide-binding</keyword>
<organism evidence="6 7">
    <name type="scientific">Brachybacterium muris UCD-AY4</name>
    <dbReference type="NCBI Taxonomy" id="1249481"/>
    <lineage>
        <taxon>Bacteria</taxon>
        <taxon>Bacillati</taxon>
        <taxon>Actinomycetota</taxon>
        <taxon>Actinomycetes</taxon>
        <taxon>Micrococcales</taxon>
        <taxon>Dermabacteraceae</taxon>
        <taxon>Brachybacterium</taxon>
    </lineage>
</organism>
<dbReference type="SUPFAM" id="SSF52540">
    <property type="entry name" value="P-loop containing nucleoside triphosphate hydrolases"/>
    <property type="match status" value="1"/>
</dbReference>
<evidence type="ECO:0000256" key="1">
    <source>
        <dbReference type="ARBA" id="ARBA00006914"/>
    </source>
</evidence>
<proteinExistence type="inferred from homology"/>
<evidence type="ECO:0000256" key="3">
    <source>
        <dbReference type="ARBA" id="ARBA00022840"/>
    </source>
</evidence>
<dbReference type="EMBL" id="AORC01000010">
    <property type="protein sequence ID" value="EYT49139.1"/>
    <property type="molecule type" value="Genomic_DNA"/>
</dbReference>
<name>A0A022KTE8_9MICO</name>
<dbReference type="Pfam" id="PF00004">
    <property type="entry name" value="AAA"/>
    <property type="match status" value="1"/>
</dbReference>
<dbReference type="GO" id="GO:0005524">
    <property type="term" value="F:ATP binding"/>
    <property type="evidence" value="ECO:0007669"/>
    <property type="project" value="UniProtKB-KW"/>
</dbReference>
<dbReference type="STRING" id="1249481.D641_0109270"/>
<keyword evidence="3" id="KW-0067">ATP-binding</keyword>
<dbReference type="Proteomes" id="UP000019754">
    <property type="component" value="Unassembled WGS sequence"/>
</dbReference>
<dbReference type="RefSeq" id="WP_017823381.1">
    <property type="nucleotide sequence ID" value="NZ_AORC01000010.1"/>
</dbReference>
<dbReference type="InterPro" id="IPR003959">
    <property type="entry name" value="ATPase_AAA_core"/>
</dbReference>
<feature type="domain" description="AAA+ ATPase" evidence="5">
    <location>
        <begin position="254"/>
        <end position="376"/>
    </location>
</feature>
<evidence type="ECO:0000313" key="7">
    <source>
        <dbReference type="Proteomes" id="UP000019754"/>
    </source>
</evidence>
<dbReference type="OrthoDB" id="9809379at2"/>
<feature type="region of interest" description="Disordered" evidence="4">
    <location>
        <begin position="456"/>
        <end position="481"/>
    </location>
</feature>
<dbReference type="GO" id="GO:0016887">
    <property type="term" value="F:ATP hydrolysis activity"/>
    <property type="evidence" value="ECO:0007669"/>
    <property type="project" value="InterPro"/>
</dbReference>
<dbReference type="AlphaFoldDB" id="A0A022KTE8"/>
<sequence>MTRNDAQATPLSPDLTQLLHTLNEVVELAQQADRRPQTERMSVVVPAHLGETWTSAPEETFRFATVRADEVWAAVSAVLDLDGDSATVWGLGDENVGGLSSLRSLVHGDFTYMSFPLSGPTYTTLTFPDGSVVRTPVVTLALAEWGGRPQAILFAAAQDQGRGVLTVLGEGADATLAAVHEAMASSSLFTGQVVELHLDLDDMHGMRSSLTLLPRPEVTTDQIVLPDGLLERVTDHVHGIHDAASELREAGQHLRRGVLLYGPPGTGKTLLIRHLMSRPDVTAVVLRTLDNGQMRAAMELARAAQPALLVVEDTDLLLGEGPHGFEMHALLEELDGLGGDADIAVVLTTNDPAALLPSLNHRPGRIDLQVEVPLPDVEAREKLFALYGAPLDLPSVDLLAAAEATDGASGAWIREVVRREVLAAARDHRAPSGAGLLECIAGMRRDDEAVLSSVRDAADDLDDVEEDGFDEGGFDEGGDYR</sequence>
<evidence type="ECO:0000256" key="4">
    <source>
        <dbReference type="SAM" id="MobiDB-lite"/>
    </source>
</evidence>
<evidence type="ECO:0000256" key="2">
    <source>
        <dbReference type="ARBA" id="ARBA00022741"/>
    </source>
</evidence>
<accession>A0A022KTE8</accession>
<gene>
    <name evidence="6" type="ORF">D641_0109270</name>
</gene>